<sequence>DYDQDSTEMLERIKFRKRLPFDCPLKFIPNSSLTESENYNLASNVNPLPGYNDNLWEGPSTSRDCNTKDLVKALIIKFDDNMKHIFDSPTCQSMNYCPVIYYEEEHKEVEADFSQIYQTESEPNVKFSGLDLLIEAITQVETE</sequence>
<proteinExistence type="predicted"/>
<gene>
    <name evidence="1" type="ORF">g.54528</name>
</gene>
<organism evidence="1">
    <name type="scientific">Graphocephala atropunctata</name>
    <dbReference type="NCBI Taxonomy" id="36148"/>
    <lineage>
        <taxon>Eukaryota</taxon>
        <taxon>Metazoa</taxon>
        <taxon>Ecdysozoa</taxon>
        <taxon>Arthropoda</taxon>
        <taxon>Hexapoda</taxon>
        <taxon>Insecta</taxon>
        <taxon>Pterygota</taxon>
        <taxon>Neoptera</taxon>
        <taxon>Paraneoptera</taxon>
        <taxon>Hemiptera</taxon>
        <taxon>Auchenorrhyncha</taxon>
        <taxon>Membracoidea</taxon>
        <taxon>Cicadellidae</taxon>
        <taxon>Cicadellinae</taxon>
        <taxon>Cicadellini</taxon>
        <taxon>Graphocephala</taxon>
    </lineage>
</organism>
<protein>
    <submittedName>
        <fullName evidence="1">Uncharacterized protein</fullName>
    </submittedName>
</protein>
<accession>A0A1B6M198</accession>
<reference evidence="1" key="1">
    <citation type="submission" date="2015-11" db="EMBL/GenBank/DDBJ databases">
        <title>De novo transcriptome assembly of four potential Pierce s Disease insect vectors from Arizona vineyards.</title>
        <authorList>
            <person name="Tassone E.E."/>
        </authorList>
    </citation>
    <scope>NUCLEOTIDE SEQUENCE</scope>
</reference>
<feature type="non-terminal residue" evidence="1">
    <location>
        <position position="143"/>
    </location>
</feature>
<dbReference type="EMBL" id="GEBQ01010258">
    <property type="protein sequence ID" value="JAT29719.1"/>
    <property type="molecule type" value="Transcribed_RNA"/>
</dbReference>
<evidence type="ECO:0000313" key="1">
    <source>
        <dbReference type="EMBL" id="JAT29719.1"/>
    </source>
</evidence>
<feature type="non-terminal residue" evidence="1">
    <location>
        <position position="1"/>
    </location>
</feature>
<dbReference type="AlphaFoldDB" id="A0A1B6M198"/>
<name>A0A1B6M198_9HEMI</name>